<accession>A0A7J6ULM2</accession>
<dbReference type="Proteomes" id="UP000553632">
    <property type="component" value="Unassembled WGS sequence"/>
</dbReference>
<comment type="caution">
    <text evidence="1">The sequence shown here is derived from an EMBL/GenBank/DDBJ whole genome shotgun (WGS) entry which is preliminary data.</text>
</comment>
<proteinExistence type="predicted"/>
<dbReference type="AlphaFoldDB" id="A0A7J6ULM2"/>
<sequence length="292" mass="33082">LRKLKRRCCYEHAKATLSKIEDPRKALAFHKKWCERRKRAAHTDLGAEDLATSLFPEEEEDLPQQAEARQRLHEHLDALRDLPSSLPPIDTAELLEALREIKSRSCPGEDAVPVAALKMAVEREPLIFCAIFSAFIRHRSVPQRLKRGYVVTLLRGGGRPPWEPKSWRPIAVSTALARLFDRLLFRRANSNRSSSRHGQKGSVGGIFVDIEGAVEKCSTWPALKVRLERDVRSDYLLLLRDYLSSREITLQHGSDRCSRALTRGTPQGGVTSPWIFNAFMLTFEAPRNGPLT</sequence>
<evidence type="ECO:0000313" key="2">
    <source>
        <dbReference type="Proteomes" id="UP000553632"/>
    </source>
</evidence>
<evidence type="ECO:0008006" key="3">
    <source>
        <dbReference type="Google" id="ProtNLM"/>
    </source>
</evidence>
<protein>
    <recommendedName>
        <fullName evidence="3">Reverse transcriptase domain-containing protein</fullName>
    </recommendedName>
</protein>
<dbReference type="EMBL" id="JABANO010001774">
    <property type="protein sequence ID" value="KAF4758152.1"/>
    <property type="molecule type" value="Genomic_DNA"/>
</dbReference>
<reference evidence="1 2" key="1">
    <citation type="submission" date="2020-04" db="EMBL/GenBank/DDBJ databases">
        <title>Perkinsus olseni comparative genomics.</title>
        <authorList>
            <person name="Bogema D.R."/>
        </authorList>
    </citation>
    <scope>NUCLEOTIDE SEQUENCE [LARGE SCALE GENOMIC DNA]</scope>
    <source>
        <strain evidence="1 2">ATCC PRA-207</strain>
    </source>
</reference>
<keyword evidence="2" id="KW-1185">Reference proteome</keyword>
<feature type="non-terminal residue" evidence="1">
    <location>
        <position position="1"/>
    </location>
</feature>
<evidence type="ECO:0000313" key="1">
    <source>
        <dbReference type="EMBL" id="KAF4758152.1"/>
    </source>
</evidence>
<name>A0A7J6ULM2_PEROL</name>
<dbReference type="PANTHER" id="PTHR19446">
    <property type="entry name" value="REVERSE TRANSCRIPTASES"/>
    <property type="match status" value="1"/>
</dbReference>
<gene>
    <name evidence="1" type="ORF">FOZ63_000428</name>
</gene>
<organism evidence="1 2">
    <name type="scientific">Perkinsus olseni</name>
    <name type="common">Perkinsus atlanticus</name>
    <dbReference type="NCBI Taxonomy" id="32597"/>
    <lineage>
        <taxon>Eukaryota</taxon>
        <taxon>Sar</taxon>
        <taxon>Alveolata</taxon>
        <taxon>Perkinsozoa</taxon>
        <taxon>Perkinsea</taxon>
        <taxon>Perkinsida</taxon>
        <taxon>Perkinsidae</taxon>
        <taxon>Perkinsus</taxon>
    </lineage>
</organism>